<evidence type="ECO:0000313" key="2">
    <source>
        <dbReference type="Proteomes" id="UP000037755"/>
    </source>
</evidence>
<dbReference type="Gene3D" id="3.10.450.50">
    <property type="match status" value="1"/>
</dbReference>
<dbReference type="InterPro" id="IPR032710">
    <property type="entry name" value="NTF2-like_dom_sf"/>
</dbReference>
<comment type="caution">
    <text evidence="1">The sequence shown here is derived from an EMBL/GenBank/DDBJ whole genome shotgun (WGS) entry which is preliminary data.</text>
</comment>
<dbReference type="OrthoDB" id="9182871at2"/>
<proteinExistence type="predicted"/>
<dbReference type="PATRIC" id="fig|1202724.3.peg.1368"/>
<keyword evidence="2" id="KW-1185">Reference proteome</keyword>
<gene>
    <name evidence="1" type="ORF">AM493_06570</name>
</gene>
<dbReference type="PANTHER" id="PTHR38436">
    <property type="entry name" value="POLYKETIDE CYCLASE SNOAL-LIKE DOMAIN"/>
    <property type="match status" value="1"/>
</dbReference>
<dbReference type="SUPFAM" id="SSF54427">
    <property type="entry name" value="NTF2-like"/>
    <property type="match status" value="1"/>
</dbReference>
<dbReference type="AlphaFoldDB" id="A0A0M9VHN2"/>
<evidence type="ECO:0000313" key="1">
    <source>
        <dbReference type="EMBL" id="KOS05739.1"/>
    </source>
</evidence>
<organism evidence="1 2">
    <name type="scientific">Flavobacterium akiainvivens</name>
    <dbReference type="NCBI Taxonomy" id="1202724"/>
    <lineage>
        <taxon>Bacteria</taxon>
        <taxon>Pseudomonadati</taxon>
        <taxon>Bacteroidota</taxon>
        <taxon>Flavobacteriia</taxon>
        <taxon>Flavobacteriales</taxon>
        <taxon>Flavobacteriaceae</taxon>
        <taxon>Flavobacterium</taxon>
    </lineage>
</organism>
<dbReference type="EMBL" id="LIYD01000005">
    <property type="protein sequence ID" value="KOS05739.1"/>
    <property type="molecule type" value="Genomic_DNA"/>
</dbReference>
<name>A0A0M9VHN2_9FLAO</name>
<dbReference type="PANTHER" id="PTHR38436:SF1">
    <property type="entry name" value="ESTER CYCLASE"/>
    <property type="match status" value="1"/>
</dbReference>
<accession>A0A0M9VHN2</accession>
<dbReference type="GO" id="GO:0030638">
    <property type="term" value="P:polyketide metabolic process"/>
    <property type="evidence" value="ECO:0007669"/>
    <property type="project" value="InterPro"/>
</dbReference>
<reference evidence="1 2" key="1">
    <citation type="submission" date="2015-08" db="EMBL/GenBank/DDBJ databases">
        <title>Whole genome sequence of Flavobacterium akiainvivens IK-1T, from decaying Wikstroemia oahuensis, an endemic Hawaiian shrub.</title>
        <authorList>
            <person name="Wan X."/>
            <person name="Hou S."/>
            <person name="Saito J."/>
            <person name="Donachie S."/>
        </authorList>
    </citation>
    <scope>NUCLEOTIDE SEQUENCE [LARGE SCALE GENOMIC DNA]</scope>
    <source>
        <strain evidence="1 2">IK-1</strain>
    </source>
</reference>
<dbReference type="RefSeq" id="WP_054406949.1">
    <property type="nucleotide sequence ID" value="NZ_FOYA01000003.1"/>
</dbReference>
<protein>
    <submittedName>
        <fullName evidence="1">Ester cyclase</fullName>
    </submittedName>
</protein>
<dbReference type="Proteomes" id="UP000037755">
    <property type="component" value="Unassembled WGS sequence"/>
</dbReference>
<dbReference type="InterPro" id="IPR009959">
    <property type="entry name" value="Cyclase_SnoaL-like"/>
</dbReference>
<dbReference type="Pfam" id="PF07366">
    <property type="entry name" value="SnoaL"/>
    <property type="match status" value="1"/>
</dbReference>
<dbReference type="STRING" id="1202724.AM493_06570"/>
<sequence>MNTEQIPSGFIKALTEQEIKTLKAFYGVFSQHDYTVVDKVLAPDWQDIPLAPGQQDGPEGYKALVQGFVKAFPDVQVNIHEIFGSHERAGVRAEMVFTHNNEFMGIPASGKKLTVTIHEFHHIKDGKLEKTWHLEDWLGMFAQTGSWPVSAQ</sequence>